<feature type="compositionally biased region" description="Polar residues" evidence="1">
    <location>
        <begin position="307"/>
        <end position="324"/>
    </location>
</feature>
<feature type="region of interest" description="Disordered" evidence="1">
    <location>
        <begin position="601"/>
        <end position="676"/>
    </location>
</feature>
<sequence length="676" mass="73990">MSAFGSSVINKSSKKFGPKQAPIRRAPTSTQTSARPSVDRQLHSQIPQPQASHRSATVLPVQAPSISSPALAASQPSSQLSEGEAQNNPASAANAAASQEVGIPDPGANRHASLTRSTKENVAVAVQRFSPSPIRHITPETHEPTVITQATPEPTVTVPSLRQPSPRDDRPTTTPTPQPSVSPQRASPHENEIEQRAAKRRRISTSDVIHESQGSDTASHHDDAPTATTSEPTLNAASGSTAPSQIYSQPIRQSIEQAHARIAKKPRISKQAKEKKQAIEARAAELVADAVGERPRKGKKARKPQSLRLTRTGEVQQTVDNVTTEAAGGELAKKKSKRKRKKREGTPEGAEDVQIDPSQVTMSDLTANVRTGKRSSRDKEIQLMQEADKDKKKLARKKALEGIAEEPPPPPDEVPTETSQERLERLARERHRSPSYDRAVPNTIIVDGQIQLDESTLVIDRHARAARVREVEAEDPIDETELTRHVNSASWLKVDKSGGWNEVLTDQFYDGLRMFGTDFNMISKMFPGRTRHSVKLKFNKEEKLNGWKIEATLKGEKIAVDMDEFSKVSNTVFSDPRDLDREMDEDRQRIEKEEALAKAALEEAEKERADQAAREAAADGEESSSKENEVAGENSGNVTTKMKQRRRKKARVVAKGKSKALQRGAAGGSLSKGVTS</sequence>
<feature type="compositionally biased region" description="Basic and acidic residues" evidence="1">
    <location>
        <begin position="601"/>
        <end position="629"/>
    </location>
</feature>
<accession>A0A8H3ETX4</accession>
<feature type="compositionally biased region" description="Basic and acidic residues" evidence="1">
    <location>
        <begin position="271"/>
        <end position="283"/>
    </location>
</feature>
<feature type="compositionally biased region" description="Basic and acidic residues" evidence="1">
    <location>
        <begin position="187"/>
        <end position="197"/>
    </location>
</feature>
<gene>
    <name evidence="3" type="primary">BDP1</name>
    <name evidence="3" type="ORF">HETSPECPRED_000391</name>
</gene>
<reference evidence="3" key="1">
    <citation type="submission" date="2021-03" db="EMBL/GenBank/DDBJ databases">
        <authorList>
            <person name="Tagirdzhanova G."/>
        </authorList>
    </citation>
    <scope>NUCLEOTIDE SEQUENCE</scope>
</reference>
<feature type="compositionally biased region" description="Basic and acidic residues" evidence="1">
    <location>
        <begin position="419"/>
        <end position="434"/>
    </location>
</feature>
<dbReference type="Proteomes" id="UP000664521">
    <property type="component" value="Unassembled WGS sequence"/>
</dbReference>
<dbReference type="SUPFAM" id="SSF46689">
    <property type="entry name" value="Homeodomain-like"/>
    <property type="match status" value="1"/>
</dbReference>
<feature type="compositionally biased region" description="Basic residues" evidence="1">
    <location>
        <begin position="334"/>
        <end position="343"/>
    </location>
</feature>
<dbReference type="InterPro" id="IPR009057">
    <property type="entry name" value="Homeodomain-like_sf"/>
</dbReference>
<feature type="compositionally biased region" description="Polar residues" evidence="1">
    <location>
        <begin position="226"/>
        <end position="256"/>
    </location>
</feature>
<dbReference type="Pfam" id="PF15963">
    <property type="entry name" value="Myb_DNA-bind_7"/>
    <property type="match status" value="1"/>
</dbReference>
<dbReference type="AlphaFoldDB" id="A0A8H3ETX4"/>
<keyword evidence="4" id="KW-1185">Reference proteome</keyword>
<dbReference type="InterPro" id="IPR001005">
    <property type="entry name" value="SANT/Myb"/>
</dbReference>
<dbReference type="PANTHER" id="PTHR22929">
    <property type="entry name" value="RNA POLYMERASE III TRANSCRIPTION INITIATION FACTOR B"/>
    <property type="match status" value="1"/>
</dbReference>
<feature type="compositionally biased region" description="Basic residues" evidence="1">
    <location>
        <begin position="261"/>
        <end position="270"/>
    </location>
</feature>
<feature type="compositionally biased region" description="Basic residues" evidence="1">
    <location>
        <begin position="642"/>
        <end position="660"/>
    </location>
</feature>
<dbReference type="PANTHER" id="PTHR22929:SF0">
    <property type="entry name" value="TRANSCRIPTION FACTOR TFIIIB COMPONENT B'' HOMOLOG"/>
    <property type="match status" value="1"/>
</dbReference>
<feature type="compositionally biased region" description="Polar residues" evidence="1">
    <location>
        <begin position="356"/>
        <end position="369"/>
    </location>
</feature>
<feature type="region of interest" description="Disordered" evidence="1">
    <location>
        <begin position="401"/>
        <end position="434"/>
    </location>
</feature>
<feature type="compositionally biased region" description="Polar residues" evidence="1">
    <location>
        <begin position="1"/>
        <end position="11"/>
    </location>
</feature>
<evidence type="ECO:0000256" key="1">
    <source>
        <dbReference type="SAM" id="MobiDB-lite"/>
    </source>
</evidence>
<dbReference type="OrthoDB" id="272624at2759"/>
<evidence type="ECO:0000313" key="4">
    <source>
        <dbReference type="Proteomes" id="UP000664521"/>
    </source>
</evidence>
<organism evidence="3 4">
    <name type="scientific">Heterodermia speciosa</name>
    <dbReference type="NCBI Taxonomy" id="116794"/>
    <lineage>
        <taxon>Eukaryota</taxon>
        <taxon>Fungi</taxon>
        <taxon>Dikarya</taxon>
        <taxon>Ascomycota</taxon>
        <taxon>Pezizomycotina</taxon>
        <taxon>Lecanoromycetes</taxon>
        <taxon>OSLEUM clade</taxon>
        <taxon>Lecanoromycetidae</taxon>
        <taxon>Caliciales</taxon>
        <taxon>Physciaceae</taxon>
        <taxon>Heterodermia</taxon>
    </lineage>
</organism>
<feature type="compositionally biased region" description="Polar residues" evidence="1">
    <location>
        <begin position="43"/>
        <end position="55"/>
    </location>
</feature>
<protein>
    <submittedName>
        <fullName evidence="3">Transcription factor TFIIIB component B</fullName>
    </submittedName>
</protein>
<evidence type="ECO:0000259" key="2">
    <source>
        <dbReference type="SMART" id="SM00717"/>
    </source>
</evidence>
<dbReference type="InterPro" id="IPR039467">
    <property type="entry name" value="TFIIIB_B''_Myb"/>
</dbReference>
<dbReference type="GO" id="GO:0000126">
    <property type="term" value="C:transcription factor TFIIIB complex"/>
    <property type="evidence" value="ECO:0007669"/>
    <property type="project" value="TreeGrafter"/>
</dbReference>
<dbReference type="GO" id="GO:0070898">
    <property type="term" value="P:RNA polymerase III preinitiation complex assembly"/>
    <property type="evidence" value="ECO:0007669"/>
    <property type="project" value="TreeGrafter"/>
</dbReference>
<feature type="compositionally biased region" description="Basic residues" evidence="1">
    <location>
        <begin position="296"/>
        <end position="305"/>
    </location>
</feature>
<feature type="compositionally biased region" description="Low complexity" evidence="1">
    <location>
        <begin position="62"/>
        <end position="99"/>
    </location>
</feature>
<dbReference type="SMART" id="SM00717">
    <property type="entry name" value="SANT"/>
    <property type="match status" value="1"/>
</dbReference>
<dbReference type="EMBL" id="CAJPDS010000010">
    <property type="protein sequence ID" value="CAF9911595.1"/>
    <property type="molecule type" value="Genomic_DNA"/>
</dbReference>
<comment type="caution">
    <text evidence="3">The sequence shown here is derived from an EMBL/GenBank/DDBJ whole genome shotgun (WGS) entry which is preliminary data.</text>
</comment>
<feature type="compositionally biased region" description="Polar residues" evidence="1">
    <location>
        <begin position="146"/>
        <end position="160"/>
    </location>
</feature>
<feature type="region of interest" description="Disordered" evidence="1">
    <location>
        <begin position="1"/>
        <end position="380"/>
    </location>
</feature>
<dbReference type="GO" id="GO:0001156">
    <property type="term" value="F:TFIIIC-class transcription factor complex binding"/>
    <property type="evidence" value="ECO:0007669"/>
    <property type="project" value="TreeGrafter"/>
</dbReference>
<dbReference type="CDD" id="cd00167">
    <property type="entry name" value="SANT"/>
    <property type="match status" value="1"/>
</dbReference>
<evidence type="ECO:0000313" key="3">
    <source>
        <dbReference type="EMBL" id="CAF9911595.1"/>
    </source>
</evidence>
<feature type="domain" description="Myb-like" evidence="2">
    <location>
        <begin position="496"/>
        <end position="544"/>
    </location>
</feature>
<name>A0A8H3ETX4_9LECA</name>
<proteinExistence type="predicted"/>